<dbReference type="EMBL" id="NDIQ01000022">
    <property type="protein sequence ID" value="PRT56954.1"/>
    <property type="molecule type" value="Genomic_DNA"/>
</dbReference>
<keyword evidence="1" id="KW-0472">Membrane</keyword>
<gene>
    <name evidence="2" type="ORF">B9G98_04574</name>
</gene>
<comment type="caution">
    <text evidence="2">The sequence shown here is derived from an EMBL/GenBank/DDBJ whole genome shotgun (WGS) entry which is preliminary data.</text>
</comment>
<reference evidence="2 3" key="1">
    <citation type="submission" date="2017-04" db="EMBL/GenBank/DDBJ databases">
        <title>Genome sequencing of [Candida] sorbophila.</title>
        <authorList>
            <person name="Ahn J.O."/>
        </authorList>
    </citation>
    <scope>NUCLEOTIDE SEQUENCE [LARGE SCALE GENOMIC DNA]</scope>
    <source>
        <strain evidence="2 3">DS02</strain>
    </source>
</reference>
<evidence type="ECO:0000313" key="2">
    <source>
        <dbReference type="EMBL" id="PRT56954.1"/>
    </source>
</evidence>
<dbReference type="GeneID" id="36518322"/>
<accession>A0A2T0FPN4</accession>
<feature type="transmembrane region" description="Helical" evidence="1">
    <location>
        <begin position="284"/>
        <end position="312"/>
    </location>
</feature>
<protein>
    <submittedName>
        <fullName evidence="2">Uncharacterized protein</fullName>
    </submittedName>
</protein>
<evidence type="ECO:0000313" key="3">
    <source>
        <dbReference type="Proteomes" id="UP000238350"/>
    </source>
</evidence>
<dbReference type="Proteomes" id="UP000238350">
    <property type="component" value="Unassembled WGS sequence"/>
</dbReference>
<keyword evidence="1" id="KW-1133">Transmembrane helix</keyword>
<name>A0A2T0FPN4_9ASCO</name>
<keyword evidence="3" id="KW-1185">Reference proteome</keyword>
<dbReference type="RefSeq" id="XP_024666899.1">
    <property type="nucleotide sequence ID" value="XM_024811131.1"/>
</dbReference>
<organism evidence="2 3">
    <name type="scientific">Wickerhamiella sorbophila</name>
    <dbReference type="NCBI Taxonomy" id="45607"/>
    <lineage>
        <taxon>Eukaryota</taxon>
        <taxon>Fungi</taxon>
        <taxon>Dikarya</taxon>
        <taxon>Ascomycota</taxon>
        <taxon>Saccharomycotina</taxon>
        <taxon>Dipodascomycetes</taxon>
        <taxon>Dipodascales</taxon>
        <taxon>Trichomonascaceae</taxon>
        <taxon>Wickerhamiella</taxon>
    </lineage>
</organism>
<dbReference type="AlphaFoldDB" id="A0A2T0FPN4"/>
<proteinExistence type="predicted"/>
<evidence type="ECO:0000256" key="1">
    <source>
        <dbReference type="SAM" id="Phobius"/>
    </source>
</evidence>
<keyword evidence="1" id="KW-0812">Transmembrane</keyword>
<sequence>MDPSSLSSISMSLDDTFFSENEESQSDMFSSDGYSVVFGPGEASDITMPFTDVPSMRLSGITLDGMVNTVVKNCSYPKISAEHVNVVNFALKKGHLFKIADTTINLIGAPTKERAMRILDELASIFPKSLNAKLRWWAPVADGEVTSLKPIGYNPFDNTFYEQPEVKDGYDGVEHTVFVLYYCDEAVQDTTEAFSRLVAGGQVPPPADSIILPLADYLLDPTAHLCSQIPASMRSPLVEVEINGRLYRVPFTVSLLETISADQLLRKGGRVVSLSYWNPLGVMAALYATSVIAFLTIVLLLAVSPLVFFLIFSSNPCARFFNPSTWILTNSDCGVNQSITAGSAVKTGCFSFGHTNNNISSVGHALEPDLLNTFIRKTSLVTDMAVSATNAVTVSVALAVRLSYEYLSAQFRSFWAYVKHLETRAKHSEKVRQYKQEHAKVVSKTLTCDSAGFTAHFGTPSPTDSCANFDVSLSDVLEAHVNPFLSSVQSSVRHSTGTGLDHLNQAYKAIAPKIEWLTHPKQAWRDDLIVKMQSAKGAVWANVDRSCQQIKHSIQQTGKSFSKTARSDWSHASKWVGDMRGGSSKGISRAHKWFLDKYGKRESFTRASEAGYKRAQAGLDWLKRKASRVNVRPFFKQ</sequence>